<evidence type="ECO:0000313" key="3">
    <source>
        <dbReference type="Proteomes" id="UP000703661"/>
    </source>
</evidence>
<feature type="non-terminal residue" evidence="2">
    <location>
        <position position="108"/>
    </location>
</feature>
<feature type="region of interest" description="Disordered" evidence="1">
    <location>
        <begin position="62"/>
        <end position="108"/>
    </location>
</feature>
<gene>
    <name evidence="2" type="ORF">BGZ80_006345</name>
</gene>
<protein>
    <submittedName>
        <fullName evidence="2">Uncharacterized protein</fullName>
    </submittedName>
</protein>
<evidence type="ECO:0000313" key="2">
    <source>
        <dbReference type="EMBL" id="KAG0000527.1"/>
    </source>
</evidence>
<feature type="compositionally biased region" description="Gly residues" evidence="1">
    <location>
        <begin position="99"/>
        <end position="108"/>
    </location>
</feature>
<dbReference type="EMBL" id="JAAAID010003129">
    <property type="protein sequence ID" value="KAG0000527.1"/>
    <property type="molecule type" value="Genomic_DNA"/>
</dbReference>
<dbReference type="AlphaFoldDB" id="A0A9P6MGZ7"/>
<accession>A0A9P6MGZ7</accession>
<evidence type="ECO:0000256" key="1">
    <source>
        <dbReference type="SAM" id="MobiDB-lite"/>
    </source>
</evidence>
<dbReference type="Proteomes" id="UP000703661">
    <property type="component" value="Unassembled WGS sequence"/>
</dbReference>
<name>A0A9P6MGZ7_9FUNG</name>
<reference evidence="2" key="1">
    <citation type="journal article" date="2020" name="Fungal Divers.">
        <title>Resolving the Mortierellaceae phylogeny through synthesis of multi-gene phylogenetics and phylogenomics.</title>
        <authorList>
            <person name="Vandepol N."/>
            <person name="Liber J."/>
            <person name="Desiro A."/>
            <person name="Na H."/>
            <person name="Kennedy M."/>
            <person name="Barry K."/>
            <person name="Grigoriev I.V."/>
            <person name="Miller A.N."/>
            <person name="O'Donnell K."/>
            <person name="Stajich J.E."/>
            <person name="Bonito G."/>
        </authorList>
    </citation>
    <scope>NUCLEOTIDE SEQUENCE</scope>
    <source>
        <strain evidence="2">NRRL 2769</strain>
    </source>
</reference>
<comment type="caution">
    <text evidence="2">The sequence shown here is derived from an EMBL/GenBank/DDBJ whole genome shotgun (WGS) entry which is preliminary data.</text>
</comment>
<sequence>MSVHTKATSEAARVKRRAQRLIGRYIEHLVKCGLESLDAKDREFLDLLCPRVTMKDIKNDVDDVVEDDNDGGELAGLVEDIEEEEEEEDEGDKDDTDLGGSGGSGGAQ</sequence>
<organism evidence="2 3">
    <name type="scientific">Entomortierella chlamydospora</name>
    <dbReference type="NCBI Taxonomy" id="101097"/>
    <lineage>
        <taxon>Eukaryota</taxon>
        <taxon>Fungi</taxon>
        <taxon>Fungi incertae sedis</taxon>
        <taxon>Mucoromycota</taxon>
        <taxon>Mortierellomycotina</taxon>
        <taxon>Mortierellomycetes</taxon>
        <taxon>Mortierellales</taxon>
        <taxon>Mortierellaceae</taxon>
        <taxon>Entomortierella</taxon>
    </lineage>
</organism>
<feature type="compositionally biased region" description="Acidic residues" evidence="1">
    <location>
        <begin position="79"/>
        <end position="97"/>
    </location>
</feature>
<feature type="compositionally biased region" description="Acidic residues" evidence="1">
    <location>
        <begin position="62"/>
        <end position="71"/>
    </location>
</feature>
<proteinExistence type="predicted"/>
<keyword evidence="3" id="KW-1185">Reference proteome</keyword>